<keyword evidence="7 10" id="KW-0862">Zinc</keyword>
<evidence type="ECO:0000256" key="3">
    <source>
        <dbReference type="ARBA" id="ARBA00022723"/>
    </source>
</evidence>
<feature type="binding site" evidence="10">
    <location>
        <position position="248"/>
    </location>
    <ligand>
        <name>Zn(2+)</name>
        <dbReference type="ChEBI" id="CHEBI:29105"/>
    </ligand>
</feature>
<dbReference type="Proteomes" id="UP000242141">
    <property type="component" value="Unassembled WGS sequence"/>
</dbReference>
<dbReference type="HAMAP" id="MF_01820">
    <property type="entry name" value="GTPase_RsgA"/>
    <property type="match status" value="1"/>
</dbReference>
<comment type="function">
    <text evidence="10">One of several proteins that assist in the late maturation steps of the functional core of the 30S ribosomal subunit. Helps release RbfA from mature subunits. May play a role in the assembly of ribosomal proteins into the subunit. Circularly permuted GTPase that catalyzes slow GTP hydrolysis, GTPase activity is stimulated by the 30S ribosomal subunit.</text>
</comment>
<dbReference type="GO" id="GO:0003924">
    <property type="term" value="F:GTPase activity"/>
    <property type="evidence" value="ECO:0007669"/>
    <property type="project" value="UniProtKB-UniRule"/>
</dbReference>
<proteinExistence type="inferred from homology"/>
<dbReference type="GO" id="GO:0019843">
    <property type="term" value="F:rRNA binding"/>
    <property type="evidence" value="ECO:0007669"/>
    <property type="project" value="UniProtKB-KW"/>
</dbReference>
<reference evidence="14" key="1">
    <citation type="submission" date="2015-05" db="EMBL/GenBank/DDBJ databases">
        <authorList>
            <person name="Collingro A."/>
        </authorList>
    </citation>
    <scope>NUCLEOTIDE SEQUENCE [LARGE SCALE GENOMIC DNA]</scope>
    <source>
        <strain evidence="14">Ps</strain>
    </source>
</reference>
<organism evidence="13 14">
    <name type="scientific">Candidatus Hepatoplasma crinochetorum</name>
    <dbReference type="NCBI Taxonomy" id="295596"/>
    <lineage>
        <taxon>Bacteria</taxon>
        <taxon>Bacillati</taxon>
        <taxon>Mycoplasmatota</taxon>
        <taxon>Mollicutes</taxon>
        <taxon>Candidatus Hepatoplasmataceae</taxon>
        <taxon>Candidatus Hepatoplasma</taxon>
    </lineage>
</organism>
<dbReference type="GO" id="GO:0042274">
    <property type="term" value="P:ribosomal small subunit biogenesis"/>
    <property type="evidence" value="ECO:0007669"/>
    <property type="project" value="UniProtKB-UniRule"/>
</dbReference>
<dbReference type="Gene3D" id="3.40.50.300">
    <property type="entry name" value="P-loop containing nucleotide triphosphate hydrolases"/>
    <property type="match status" value="1"/>
</dbReference>
<evidence type="ECO:0000313" key="14">
    <source>
        <dbReference type="Proteomes" id="UP000242141"/>
    </source>
</evidence>
<comment type="similarity">
    <text evidence="10">Belongs to the TRAFAC class YlqF/YawG GTPase family. RsgA subfamily.</text>
</comment>
<dbReference type="InterPro" id="IPR031944">
    <property type="entry name" value="RsgA_N"/>
</dbReference>
<feature type="binding site" evidence="10">
    <location>
        <position position="255"/>
    </location>
    <ligand>
        <name>Zn(2+)</name>
        <dbReference type="ChEBI" id="CHEBI:29105"/>
    </ligand>
</feature>
<dbReference type="Pfam" id="PF16745">
    <property type="entry name" value="RsgA_N"/>
    <property type="match status" value="1"/>
</dbReference>
<keyword evidence="6 10" id="KW-0378">Hydrolase</keyword>
<evidence type="ECO:0000256" key="7">
    <source>
        <dbReference type="ARBA" id="ARBA00022833"/>
    </source>
</evidence>
<feature type="binding site" evidence="10">
    <location>
        <begin position="115"/>
        <end position="118"/>
    </location>
    <ligand>
        <name>GTP</name>
        <dbReference type="ChEBI" id="CHEBI:37565"/>
    </ligand>
</feature>
<dbReference type="InterPro" id="IPR030378">
    <property type="entry name" value="G_CP_dom"/>
</dbReference>
<evidence type="ECO:0000259" key="12">
    <source>
        <dbReference type="PROSITE" id="PS51721"/>
    </source>
</evidence>
<dbReference type="PANTHER" id="PTHR32120">
    <property type="entry name" value="SMALL RIBOSOMAL SUBUNIT BIOGENESIS GTPASE RSGA"/>
    <property type="match status" value="1"/>
</dbReference>
<dbReference type="InterPro" id="IPR012340">
    <property type="entry name" value="NA-bd_OB-fold"/>
</dbReference>
<dbReference type="PANTHER" id="PTHR32120:SF11">
    <property type="entry name" value="SMALL RIBOSOMAL SUBUNIT BIOGENESIS GTPASE RSGA 1, MITOCHONDRIAL-RELATED"/>
    <property type="match status" value="1"/>
</dbReference>
<evidence type="ECO:0000256" key="6">
    <source>
        <dbReference type="ARBA" id="ARBA00022801"/>
    </source>
</evidence>
<dbReference type="EMBL" id="CWGI01000001">
    <property type="protein sequence ID" value="CRX37309.1"/>
    <property type="molecule type" value="Genomic_DNA"/>
</dbReference>
<keyword evidence="1 10" id="KW-0963">Cytoplasm</keyword>
<keyword evidence="3 10" id="KW-0479">Metal-binding</keyword>
<dbReference type="GO" id="GO:0046872">
    <property type="term" value="F:metal ion binding"/>
    <property type="evidence" value="ECO:0007669"/>
    <property type="project" value="UniProtKB-KW"/>
</dbReference>
<keyword evidence="8 10" id="KW-0694">RNA-binding</keyword>
<evidence type="ECO:0000256" key="2">
    <source>
        <dbReference type="ARBA" id="ARBA00022517"/>
    </source>
</evidence>
<evidence type="ECO:0000259" key="11">
    <source>
        <dbReference type="PROSITE" id="PS50936"/>
    </source>
</evidence>
<evidence type="ECO:0000256" key="10">
    <source>
        <dbReference type="HAMAP-Rule" id="MF_01820"/>
    </source>
</evidence>
<dbReference type="EC" id="3.6.1.-" evidence="10"/>
<dbReference type="Gene3D" id="2.40.50.140">
    <property type="entry name" value="Nucleic acid-binding proteins"/>
    <property type="match status" value="1"/>
</dbReference>
<dbReference type="Gene3D" id="1.10.40.50">
    <property type="entry name" value="Probable gtpase engc, domain 3"/>
    <property type="match status" value="1"/>
</dbReference>
<feature type="binding site" evidence="10">
    <location>
        <position position="261"/>
    </location>
    <ligand>
        <name>Zn(2+)</name>
        <dbReference type="ChEBI" id="CHEBI:29105"/>
    </ligand>
</feature>
<keyword evidence="5 10" id="KW-0547">Nucleotide-binding</keyword>
<keyword evidence="2 10" id="KW-0690">Ribosome biogenesis</keyword>
<dbReference type="GO" id="GO:0005525">
    <property type="term" value="F:GTP binding"/>
    <property type="evidence" value="ECO:0007669"/>
    <property type="project" value="UniProtKB-UniRule"/>
</dbReference>
<feature type="binding site" evidence="10">
    <location>
        <position position="253"/>
    </location>
    <ligand>
        <name>Zn(2+)</name>
        <dbReference type="ChEBI" id="CHEBI:29105"/>
    </ligand>
</feature>
<evidence type="ECO:0000256" key="4">
    <source>
        <dbReference type="ARBA" id="ARBA00022730"/>
    </source>
</evidence>
<dbReference type="PROSITE" id="PS51721">
    <property type="entry name" value="G_CP"/>
    <property type="match status" value="1"/>
</dbReference>
<dbReference type="InterPro" id="IPR010914">
    <property type="entry name" value="RsgA_GTPase_dom"/>
</dbReference>
<dbReference type="AlphaFoldDB" id="A0A0G7ZNP3"/>
<comment type="subcellular location">
    <subcellularLocation>
        <location evidence="10">Cytoplasm</location>
    </subcellularLocation>
</comment>
<evidence type="ECO:0000256" key="9">
    <source>
        <dbReference type="ARBA" id="ARBA00023134"/>
    </source>
</evidence>
<dbReference type="InterPro" id="IPR027417">
    <property type="entry name" value="P-loop_NTPase"/>
</dbReference>
<dbReference type="SUPFAM" id="SSF52540">
    <property type="entry name" value="P-loop containing nucleoside triphosphate hydrolases"/>
    <property type="match status" value="1"/>
</dbReference>
<comment type="subunit">
    <text evidence="10">Monomer. Associates with 30S ribosomal subunit, binds 16S rRNA.</text>
</comment>
<evidence type="ECO:0000313" key="13">
    <source>
        <dbReference type="EMBL" id="CRX37309.1"/>
    </source>
</evidence>
<feature type="binding site" evidence="10">
    <location>
        <begin position="167"/>
        <end position="175"/>
    </location>
    <ligand>
        <name>GTP</name>
        <dbReference type="ChEBI" id="CHEBI:37565"/>
    </ligand>
</feature>
<evidence type="ECO:0000256" key="8">
    <source>
        <dbReference type="ARBA" id="ARBA00022884"/>
    </source>
</evidence>
<keyword evidence="9 10" id="KW-0342">GTP-binding</keyword>
<dbReference type="CDD" id="cd01854">
    <property type="entry name" value="YjeQ_EngC"/>
    <property type="match status" value="1"/>
</dbReference>
<feature type="domain" description="EngC GTPase" evidence="11">
    <location>
        <begin position="75"/>
        <end position="223"/>
    </location>
</feature>
<comment type="cofactor">
    <cofactor evidence="10">
        <name>Zn(2+)</name>
        <dbReference type="ChEBI" id="CHEBI:29105"/>
    </cofactor>
    <text evidence="10">Binds 1 zinc ion per subunit.</text>
</comment>
<dbReference type="NCBIfam" id="TIGR00157">
    <property type="entry name" value="ribosome small subunit-dependent GTPase A"/>
    <property type="match status" value="1"/>
</dbReference>
<keyword evidence="14" id="KW-1185">Reference proteome</keyword>
<dbReference type="GO" id="GO:0005737">
    <property type="term" value="C:cytoplasm"/>
    <property type="evidence" value="ECO:0007669"/>
    <property type="project" value="UniProtKB-SubCell"/>
</dbReference>
<sequence length="286" mass="33702">MIGLIIYSSGGNYRVKTDQGIFKCKPIGLFRKNNIELVVGDKVNIKIDQTIGQENLNTINKLYERKNEFIRPRISNIDYVIIVTSVVEPYFNHFYLNKVISFFQIKKIKPILIFTKVDLNKNQKNLDLINKYKKLNYEIFIFKNYIDLKERERFLNLIENKFSILTGQSGVGKSTFLNFIDQNLKLKTAQISFALNRGKHTTRHYEAFEIINNSFIVDSPGFSSFKIDLEVNQIAKNFLNFSKLFNKCEFKDCIHLNESNCYIKKTVDLIFYNDYLKLIKELKEKY</sequence>
<keyword evidence="4 10" id="KW-0699">rRNA-binding</keyword>
<dbReference type="SUPFAM" id="SSF50249">
    <property type="entry name" value="Nucleic acid-binding proteins"/>
    <property type="match status" value="1"/>
</dbReference>
<gene>
    <name evidence="10" type="primary">rsgA</name>
    <name evidence="13" type="ORF">HEPPS_05400</name>
</gene>
<feature type="domain" description="CP-type G" evidence="12">
    <location>
        <begin position="66"/>
        <end position="225"/>
    </location>
</feature>
<protein>
    <recommendedName>
        <fullName evidence="10">Small ribosomal subunit biogenesis GTPase RsgA</fullName>
        <ecNumber evidence="10">3.6.1.-</ecNumber>
    </recommendedName>
</protein>
<dbReference type="Pfam" id="PF03193">
    <property type="entry name" value="RsgA_GTPase"/>
    <property type="match status" value="1"/>
</dbReference>
<evidence type="ECO:0000256" key="5">
    <source>
        <dbReference type="ARBA" id="ARBA00022741"/>
    </source>
</evidence>
<accession>A0A0G7ZNP3</accession>
<evidence type="ECO:0000256" key="1">
    <source>
        <dbReference type="ARBA" id="ARBA00022490"/>
    </source>
</evidence>
<name>A0A0G7ZNP3_9MOLU</name>
<dbReference type="InterPro" id="IPR004881">
    <property type="entry name" value="Ribosome_biogen_GTPase_RsgA"/>
</dbReference>
<dbReference type="PROSITE" id="PS50936">
    <property type="entry name" value="ENGC_GTPASE"/>
    <property type="match status" value="1"/>
</dbReference>